<dbReference type="Proteomes" id="UP000006820">
    <property type="component" value="Chromosome"/>
</dbReference>
<dbReference type="AlphaFoldDB" id="Q5YXR4"/>
<gene>
    <name evidence="2" type="ordered locus">NFA_21805</name>
</gene>
<protein>
    <submittedName>
        <fullName evidence="2">Uncharacterized protein</fullName>
    </submittedName>
</protein>
<dbReference type="EMBL" id="AP006618">
    <property type="protein sequence ID" value="BAD57027.1"/>
    <property type="molecule type" value="Genomic_DNA"/>
</dbReference>
<feature type="compositionally biased region" description="Low complexity" evidence="1">
    <location>
        <begin position="1"/>
        <end position="19"/>
    </location>
</feature>
<organism evidence="2 3">
    <name type="scientific">Nocardia farcinica (strain IFM 10152)</name>
    <dbReference type="NCBI Taxonomy" id="247156"/>
    <lineage>
        <taxon>Bacteria</taxon>
        <taxon>Bacillati</taxon>
        <taxon>Actinomycetota</taxon>
        <taxon>Actinomycetes</taxon>
        <taxon>Mycobacteriales</taxon>
        <taxon>Nocardiaceae</taxon>
        <taxon>Nocardia</taxon>
    </lineage>
</organism>
<dbReference type="KEGG" id="nfa:NFA_21805"/>
<feature type="compositionally biased region" description="Basic residues" evidence="1">
    <location>
        <begin position="40"/>
        <end position="50"/>
    </location>
</feature>
<feature type="region of interest" description="Disordered" evidence="1">
    <location>
        <begin position="1"/>
        <end position="64"/>
    </location>
</feature>
<feature type="compositionally biased region" description="Polar residues" evidence="1">
    <location>
        <begin position="20"/>
        <end position="33"/>
    </location>
</feature>
<dbReference type="STRING" id="247156.NFA_21805"/>
<accession>Q5YXR4</accession>
<reference evidence="2 3" key="1">
    <citation type="journal article" date="2004" name="Proc. Natl. Acad. Sci. U.S.A.">
        <title>The complete genomic sequence of Nocardia farcinica IFM 10152.</title>
        <authorList>
            <person name="Ishikawa J."/>
            <person name="Yamashita A."/>
            <person name="Mikami Y."/>
            <person name="Hoshino Y."/>
            <person name="Kurita H."/>
            <person name="Hotta K."/>
            <person name="Shiba T."/>
            <person name="Hattori M."/>
        </authorList>
    </citation>
    <scope>NUCLEOTIDE SEQUENCE [LARGE SCALE GENOMIC DNA]</scope>
    <source>
        <strain evidence="2 3">IFM 10152</strain>
    </source>
</reference>
<evidence type="ECO:0000313" key="3">
    <source>
        <dbReference type="Proteomes" id="UP000006820"/>
    </source>
</evidence>
<proteinExistence type="predicted"/>
<sequence length="64" mass="6741">MRYPCGSSSGTTLSSPLSSRATRTVDQPATTSPAAERTRRNSRPRGHTRVAPRPGAPFSTTPTG</sequence>
<evidence type="ECO:0000313" key="2">
    <source>
        <dbReference type="EMBL" id="BAD57027.1"/>
    </source>
</evidence>
<evidence type="ECO:0000256" key="1">
    <source>
        <dbReference type="SAM" id="MobiDB-lite"/>
    </source>
</evidence>
<dbReference type="HOGENOM" id="CLU_2863286_0_0_11"/>
<keyword evidence="3" id="KW-1185">Reference proteome</keyword>
<name>Q5YXR4_NOCFA</name>